<dbReference type="Pfam" id="PF10509">
    <property type="entry name" value="GalKase_gal_bdg"/>
    <property type="match status" value="1"/>
</dbReference>
<keyword evidence="2" id="KW-0547">Nucleotide-binding</keyword>
<dbReference type="InterPro" id="IPR019539">
    <property type="entry name" value="GalKase_N"/>
</dbReference>
<dbReference type="GO" id="GO:0005829">
    <property type="term" value="C:cytosol"/>
    <property type="evidence" value="ECO:0007669"/>
    <property type="project" value="TreeGrafter"/>
</dbReference>
<dbReference type="InterPro" id="IPR020568">
    <property type="entry name" value="Ribosomal_Su5_D2-typ_SF"/>
</dbReference>
<reference evidence="6" key="1">
    <citation type="submission" date="2020-06" db="EMBL/GenBank/DDBJ databases">
        <title>Unique genomic features of the anaerobic methanotrophic archaea.</title>
        <authorList>
            <person name="Chadwick G.L."/>
            <person name="Skennerton C.T."/>
            <person name="Laso-Perez R."/>
            <person name="Leu A.O."/>
            <person name="Speth D.R."/>
            <person name="Yu H."/>
            <person name="Morgan-Lang C."/>
            <person name="Hatzenpichler R."/>
            <person name="Goudeau D."/>
            <person name="Malmstrom R."/>
            <person name="Brazelton W.J."/>
            <person name="Woyke T."/>
            <person name="Hallam S.J."/>
            <person name="Tyson G.W."/>
            <person name="Wegener G."/>
            <person name="Boetius A."/>
            <person name="Orphan V."/>
        </authorList>
    </citation>
    <scope>NUCLEOTIDE SEQUENCE</scope>
</reference>
<dbReference type="EMBL" id="MT631242">
    <property type="protein sequence ID" value="QNO47129.1"/>
    <property type="molecule type" value="Genomic_DNA"/>
</dbReference>
<organism evidence="6">
    <name type="scientific">Candidatus Methanogaster sp. ANME-2c ERB4</name>
    <dbReference type="NCBI Taxonomy" id="2759911"/>
    <lineage>
        <taxon>Archaea</taxon>
        <taxon>Methanobacteriati</taxon>
        <taxon>Methanobacteriota</taxon>
        <taxon>Stenosarchaea group</taxon>
        <taxon>Methanomicrobia</taxon>
        <taxon>Methanosarcinales</taxon>
        <taxon>ANME-2 cluster</taxon>
        <taxon>Candidatus Methanogasteraceae</taxon>
        <taxon>Candidatus Methanogaster</taxon>
    </lineage>
</organism>
<keyword evidence="3 6" id="KW-0418">Kinase</keyword>
<dbReference type="PANTHER" id="PTHR43290">
    <property type="entry name" value="MEVALONATE KINASE"/>
    <property type="match status" value="1"/>
</dbReference>
<dbReference type="AlphaFoldDB" id="A0A7G9YGJ5"/>
<evidence type="ECO:0000313" key="6">
    <source>
        <dbReference type="EMBL" id="QNO47129.1"/>
    </source>
</evidence>
<dbReference type="GO" id="GO:0004496">
    <property type="term" value="F:mevalonate kinase activity"/>
    <property type="evidence" value="ECO:0007669"/>
    <property type="project" value="UniProtKB-EC"/>
</dbReference>
<feature type="domain" description="Galactokinase N-terminal" evidence="5">
    <location>
        <begin position="6"/>
        <end position="39"/>
    </location>
</feature>
<dbReference type="InterPro" id="IPR006205">
    <property type="entry name" value="Mev_gal_kin"/>
</dbReference>
<name>A0A7G9YGJ5_9EURY</name>
<accession>A0A7G9YGJ5</accession>
<dbReference type="GO" id="GO:0005975">
    <property type="term" value="P:carbohydrate metabolic process"/>
    <property type="evidence" value="ECO:0007669"/>
    <property type="project" value="UniProtKB-ARBA"/>
</dbReference>
<gene>
    <name evidence="6" type="primary">mvk_1</name>
    <name evidence="6" type="ORF">ANPEMHCN_00008</name>
</gene>
<evidence type="ECO:0000256" key="4">
    <source>
        <dbReference type="ARBA" id="ARBA00022840"/>
    </source>
</evidence>
<dbReference type="SUPFAM" id="SSF54211">
    <property type="entry name" value="Ribosomal protein S5 domain 2-like"/>
    <property type="match status" value="1"/>
</dbReference>
<dbReference type="GO" id="GO:0019287">
    <property type="term" value="P:isopentenyl diphosphate biosynthetic process, mevalonate pathway"/>
    <property type="evidence" value="ECO:0007669"/>
    <property type="project" value="TreeGrafter"/>
</dbReference>
<dbReference type="Gene3D" id="3.30.230.10">
    <property type="match status" value="1"/>
</dbReference>
<proteinExistence type="predicted"/>
<keyword evidence="1 6" id="KW-0808">Transferase</keyword>
<dbReference type="GO" id="GO:0005524">
    <property type="term" value="F:ATP binding"/>
    <property type="evidence" value="ECO:0007669"/>
    <property type="project" value="UniProtKB-KW"/>
</dbReference>
<evidence type="ECO:0000256" key="1">
    <source>
        <dbReference type="ARBA" id="ARBA00022679"/>
    </source>
</evidence>
<keyword evidence="4" id="KW-0067">ATP-binding</keyword>
<evidence type="ECO:0000259" key="5">
    <source>
        <dbReference type="Pfam" id="PF10509"/>
    </source>
</evidence>
<dbReference type="PANTHER" id="PTHR43290:SF2">
    <property type="entry name" value="MEVALONATE KINASE"/>
    <property type="match status" value="1"/>
</dbReference>
<protein>
    <submittedName>
        <fullName evidence="6">Mevalonate kinase</fullName>
        <ecNumber evidence="6">2.7.1.36</ecNumber>
    </submittedName>
</protein>
<evidence type="ECO:0000256" key="2">
    <source>
        <dbReference type="ARBA" id="ARBA00022741"/>
    </source>
</evidence>
<sequence length="45" mass="4777">MTSTHSAPGKIYLFGEHAVVYGKRAIASAINLRTTVAVAESNQTD</sequence>
<dbReference type="InterPro" id="IPR014721">
    <property type="entry name" value="Ribsml_uS5_D2-typ_fold_subgr"/>
</dbReference>
<evidence type="ECO:0000256" key="3">
    <source>
        <dbReference type="ARBA" id="ARBA00022777"/>
    </source>
</evidence>
<dbReference type="EC" id="2.7.1.36" evidence="6"/>